<dbReference type="Pfam" id="PF13377">
    <property type="entry name" value="Peripla_BP_3"/>
    <property type="match status" value="1"/>
</dbReference>
<dbReference type="SUPFAM" id="SSF53822">
    <property type="entry name" value="Periplasmic binding protein-like I"/>
    <property type="match status" value="1"/>
</dbReference>
<dbReference type="RefSeq" id="WP_193636772.1">
    <property type="nucleotide sequence ID" value="NZ_JADCSA010000002.1"/>
</dbReference>
<feature type="domain" description="HTH lacI-type" evidence="4">
    <location>
        <begin position="13"/>
        <end position="67"/>
    </location>
</feature>
<dbReference type="SUPFAM" id="SSF47413">
    <property type="entry name" value="lambda repressor-like DNA-binding domains"/>
    <property type="match status" value="1"/>
</dbReference>
<organism evidence="5 6">
    <name type="scientific">Nocardioides malaquae</name>
    <dbReference type="NCBI Taxonomy" id="2773426"/>
    <lineage>
        <taxon>Bacteria</taxon>
        <taxon>Bacillati</taxon>
        <taxon>Actinomycetota</taxon>
        <taxon>Actinomycetes</taxon>
        <taxon>Propionibacteriales</taxon>
        <taxon>Nocardioidaceae</taxon>
        <taxon>Nocardioides</taxon>
    </lineage>
</organism>
<dbReference type="CDD" id="cd06267">
    <property type="entry name" value="PBP1_LacI_sugar_binding-like"/>
    <property type="match status" value="1"/>
</dbReference>
<dbReference type="SMART" id="SM00354">
    <property type="entry name" value="HTH_LACI"/>
    <property type="match status" value="1"/>
</dbReference>
<evidence type="ECO:0000313" key="6">
    <source>
        <dbReference type="Proteomes" id="UP000756387"/>
    </source>
</evidence>
<dbReference type="InterPro" id="IPR046335">
    <property type="entry name" value="LacI/GalR-like_sensor"/>
</dbReference>
<sequence>MTALSDPTASRRPTILDVARHAGTSKSAVSLALRDDPGVSAETRRRILAAAEEIGYRPHVLARAMRERRTMRLGVVLTSLDNPYHTEVVAAVEESAETAGFSVLLGHGNRASGQLAERINAMLDLRLDGIVVVSSWAEPAMVQAASLRAPVVMIGRSLEPVTGIDSVISDDEAGAALAVDHLVAGGHSRIVHVSSSTRPAGLARRRGYEAAMRRHGLAEHVRVLARTPSDSSLGELDDLLAQGYDAAFARNDVEASDVLDHAWDRGLAVPADLAVVGYDDSMLARRGRPRLTSVHQPRAAMGARAVALLIERLDGRTDDRHEVLPPHLVVRGSAPAR</sequence>
<dbReference type="InterPro" id="IPR000843">
    <property type="entry name" value="HTH_LacI"/>
</dbReference>
<keyword evidence="6" id="KW-1185">Reference proteome</keyword>
<keyword evidence="3" id="KW-0804">Transcription</keyword>
<reference evidence="5 6" key="1">
    <citation type="submission" date="2020-10" db="EMBL/GenBank/DDBJ databases">
        <title>Nocardioides sp. isolated from sludge.</title>
        <authorList>
            <person name="Zhang X."/>
        </authorList>
    </citation>
    <scope>NUCLEOTIDE SEQUENCE [LARGE SCALE GENOMIC DNA]</scope>
    <source>
        <strain evidence="5 6">Y6</strain>
    </source>
</reference>
<keyword evidence="2 5" id="KW-0238">DNA-binding</keyword>
<name>A0ABR9RPD0_9ACTN</name>
<gene>
    <name evidence="5" type="ORF">IEQ44_02020</name>
</gene>
<dbReference type="PANTHER" id="PTHR30146:SF155">
    <property type="entry name" value="ALANINE RACEMASE"/>
    <property type="match status" value="1"/>
</dbReference>
<evidence type="ECO:0000256" key="1">
    <source>
        <dbReference type="ARBA" id="ARBA00023015"/>
    </source>
</evidence>
<evidence type="ECO:0000256" key="2">
    <source>
        <dbReference type="ARBA" id="ARBA00023125"/>
    </source>
</evidence>
<evidence type="ECO:0000256" key="3">
    <source>
        <dbReference type="ARBA" id="ARBA00023163"/>
    </source>
</evidence>
<dbReference type="Gene3D" id="1.10.260.40">
    <property type="entry name" value="lambda repressor-like DNA-binding domains"/>
    <property type="match status" value="1"/>
</dbReference>
<protein>
    <submittedName>
        <fullName evidence="5">LacI family DNA-binding transcriptional regulator</fullName>
    </submittedName>
</protein>
<accession>A0ABR9RPD0</accession>
<dbReference type="Proteomes" id="UP000756387">
    <property type="component" value="Unassembled WGS sequence"/>
</dbReference>
<dbReference type="PROSITE" id="PS50932">
    <property type="entry name" value="HTH_LACI_2"/>
    <property type="match status" value="1"/>
</dbReference>
<keyword evidence="1" id="KW-0805">Transcription regulation</keyword>
<dbReference type="PANTHER" id="PTHR30146">
    <property type="entry name" value="LACI-RELATED TRANSCRIPTIONAL REPRESSOR"/>
    <property type="match status" value="1"/>
</dbReference>
<dbReference type="Pfam" id="PF00356">
    <property type="entry name" value="LacI"/>
    <property type="match status" value="1"/>
</dbReference>
<dbReference type="Gene3D" id="3.40.50.2300">
    <property type="match status" value="2"/>
</dbReference>
<dbReference type="InterPro" id="IPR028082">
    <property type="entry name" value="Peripla_BP_I"/>
</dbReference>
<dbReference type="EMBL" id="JADCSA010000002">
    <property type="protein sequence ID" value="MBE7323428.1"/>
    <property type="molecule type" value="Genomic_DNA"/>
</dbReference>
<dbReference type="CDD" id="cd01392">
    <property type="entry name" value="HTH_LacI"/>
    <property type="match status" value="1"/>
</dbReference>
<comment type="caution">
    <text evidence="5">The sequence shown here is derived from an EMBL/GenBank/DDBJ whole genome shotgun (WGS) entry which is preliminary data.</text>
</comment>
<dbReference type="InterPro" id="IPR010982">
    <property type="entry name" value="Lambda_DNA-bd_dom_sf"/>
</dbReference>
<proteinExistence type="predicted"/>
<dbReference type="GO" id="GO:0003677">
    <property type="term" value="F:DNA binding"/>
    <property type="evidence" value="ECO:0007669"/>
    <property type="project" value="UniProtKB-KW"/>
</dbReference>
<evidence type="ECO:0000259" key="4">
    <source>
        <dbReference type="PROSITE" id="PS50932"/>
    </source>
</evidence>
<evidence type="ECO:0000313" key="5">
    <source>
        <dbReference type="EMBL" id="MBE7323428.1"/>
    </source>
</evidence>